<proteinExistence type="predicted"/>
<gene>
    <name evidence="1" type="ORF">Pa4123_66740</name>
</gene>
<dbReference type="PANTHER" id="PTHR43649:SF30">
    <property type="entry name" value="ABC TRANSPORTER SUBSTRATE-BINDING PROTEIN"/>
    <property type="match status" value="1"/>
</dbReference>
<keyword evidence="2" id="KW-1185">Reference proteome</keyword>
<dbReference type="RefSeq" id="WP_281902386.1">
    <property type="nucleotide sequence ID" value="NZ_BSDI01000044.1"/>
</dbReference>
<dbReference type="InterPro" id="IPR006059">
    <property type="entry name" value="SBP"/>
</dbReference>
<dbReference type="Proteomes" id="UP001144280">
    <property type="component" value="Unassembled WGS sequence"/>
</dbReference>
<dbReference type="PROSITE" id="PS51257">
    <property type="entry name" value="PROKAR_LIPOPROTEIN"/>
    <property type="match status" value="1"/>
</dbReference>
<reference evidence="1" key="1">
    <citation type="submission" date="2022-12" db="EMBL/GenBank/DDBJ databases">
        <title>New Phytohabitans aurantiacus sp. RD004123 nov., an actinomycete isolated from soil.</title>
        <authorList>
            <person name="Triningsih D.W."/>
            <person name="Harunari E."/>
            <person name="Igarashi Y."/>
        </authorList>
    </citation>
    <scope>NUCLEOTIDE SEQUENCE</scope>
    <source>
        <strain evidence="1">RD004123</strain>
    </source>
</reference>
<dbReference type="PANTHER" id="PTHR43649">
    <property type="entry name" value="ARABINOSE-BINDING PROTEIN-RELATED"/>
    <property type="match status" value="1"/>
</dbReference>
<dbReference type="Gene3D" id="3.40.190.10">
    <property type="entry name" value="Periplasmic binding protein-like II"/>
    <property type="match status" value="2"/>
</dbReference>
<evidence type="ECO:0000313" key="1">
    <source>
        <dbReference type="EMBL" id="GLI01398.1"/>
    </source>
</evidence>
<dbReference type="InterPro" id="IPR050490">
    <property type="entry name" value="Bact_solute-bd_prot1"/>
</dbReference>
<organism evidence="1 2">
    <name type="scientific">Phytohabitans aurantiacus</name>
    <dbReference type="NCBI Taxonomy" id="3016789"/>
    <lineage>
        <taxon>Bacteria</taxon>
        <taxon>Bacillati</taxon>
        <taxon>Actinomycetota</taxon>
        <taxon>Actinomycetes</taxon>
        <taxon>Micromonosporales</taxon>
        <taxon>Micromonosporaceae</taxon>
    </lineage>
</organism>
<evidence type="ECO:0000313" key="2">
    <source>
        <dbReference type="Proteomes" id="UP001144280"/>
    </source>
</evidence>
<name>A0ABQ5R5B9_9ACTN</name>
<protein>
    <submittedName>
        <fullName evidence="1">Sugar-binding protein</fullName>
    </submittedName>
</protein>
<sequence length="421" mass="44549">MNRAQFLRIMGGLAAGVAVPGLLSACGGGSGDSNSLSLVGVADEKGPLDVLTKAYTDSGSGITFKTSYAPTDQVQTSLRAQLGGGNAPDVHALYPGSGSAMSTTDIAKAGLLADLSGQAWTSAIPENLKASFQHDGKVYLFSSGLTVIGTIYNKSVFAAAGVQIPKTWGELISVCEKLKAAGKVPLALGAQTQWVTQLITYALVASHVYRDTPDFDDQMLAGKATFAGSGWKESMALYMDLRDRGFFNDNPNGTTLEQSTAMVGTGQAAMAVQVAPLLPAFRDAATNKDDIDMFPFPSADTAERVYTWSAANVGVGVHAKSKNKDAALKFIEFLGKQENINTWCEVVAAIPLKRDASSKVDPALQSFLPLIDSGRVAPVGSRWPNAEVQPTHFTVIQDLLAKKITIDDGLKKMDEVYRKSS</sequence>
<comment type="caution">
    <text evidence="1">The sequence shown here is derived from an EMBL/GenBank/DDBJ whole genome shotgun (WGS) entry which is preliminary data.</text>
</comment>
<accession>A0ABQ5R5B9</accession>
<dbReference type="Pfam" id="PF01547">
    <property type="entry name" value="SBP_bac_1"/>
    <property type="match status" value="1"/>
</dbReference>
<dbReference type="SUPFAM" id="SSF53850">
    <property type="entry name" value="Periplasmic binding protein-like II"/>
    <property type="match status" value="1"/>
</dbReference>
<dbReference type="EMBL" id="BSDI01000044">
    <property type="protein sequence ID" value="GLI01398.1"/>
    <property type="molecule type" value="Genomic_DNA"/>
</dbReference>